<keyword evidence="7" id="KW-1185">Reference proteome</keyword>
<dbReference type="InterPro" id="IPR009057">
    <property type="entry name" value="Homeodomain-like_sf"/>
</dbReference>
<dbReference type="AlphaFoldDB" id="A0A1I2EGS7"/>
<gene>
    <name evidence="6" type="ORF">SAMN05421541_104442</name>
</gene>
<dbReference type="OrthoDB" id="4427109at2"/>
<dbReference type="SUPFAM" id="SSF46689">
    <property type="entry name" value="Homeodomain-like"/>
    <property type="match status" value="1"/>
</dbReference>
<dbReference type="PANTHER" id="PTHR30055:SF151">
    <property type="entry name" value="TRANSCRIPTIONAL REGULATORY PROTEIN"/>
    <property type="match status" value="1"/>
</dbReference>
<dbReference type="Pfam" id="PF02909">
    <property type="entry name" value="TetR_C_1"/>
    <property type="match status" value="1"/>
</dbReference>
<dbReference type="Pfam" id="PF00440">
    <property type="entry name" value="TetR_N"/>
    <property type="match status" value="1"/>
</dbReference>
<dbReference type="InterPro" id="IPR036271">
    <property type="entry name" value="Tet_transcr_reg_TetR-rel_C_sf"/>
</dbReference>
<dbReference type="GO" id="GO:0045892">
    <property type="term" value="P:negative regulation of DNA-templated transcription"/>
    <property type="evidence" value="ECO:0007669"/>
    <property type="project" value="InterPro"/>
</dbReference>
<evidence type="ECO:0000313" key="7">
    <source>
        <dbReference type="Proteomes" id="UP000199645"/>
    </source>
</evidence>
<dbReference type="RefSeq" id="WP_093613262.1">
    <property type="nucleotide sequence ID" value="NZ_BOMT01000028.1"/>
</dbReference>
<dbReference type="GO" id="GO:0000976">
    <property type="term" value="F:transcription cis-regulatory region binding"/>
    <property type="evidence" value="ECO:0007669"/>
    <property type="project" value="TreeGrafter"/>
</dbReference>
<dbReference type="SUPFAM" id="SSF48498">
    <property type="entry name" value="Tetracyclin repressor-like, C-terminal domain"/>
    <property type="match status" value="1"/>
</dbReference>
<feature type="domain" description="HTH tetR-type" evidence="5">
    <location>
        <begin position="9"/>
        <end position="69"/>
    </location>
</feature>
<dbReference type="InterPro" id="IPR004111">
    <property type="entry name" value="Repressor_TetR_C"/>
</dbReference>
<keyword evidence="2 4" id="KW-0238">DNA-binding</keyword>
<name>A0A1I2EGS7_9ACTN</name>
<evidence type="ECO:0000256" key="3">
    <source>
        <dbReference type="ARBA" id="ARBA00023163"/>
    </source>
</evidence>
<dbReference type="InterPro" id="IPR001647">
    <property type="entry name" value="HTH_TetR"/>
</dbReference>
<accession>A0A1I2EGS7</accession>
<dbReference type="PROSITE" id="PS50977">
    <property type="entry name" value="HTH_TETR_2"/>
    <property type="match status" value="1"/>
</dbReference>
<proteinExistence type="predicted"/>
<dbReference type="InterPro" id="IPR050109">
    <property type="entry name" value="HTH-type_TetR-like_transc_reg"/>
</dbReference>
<keyword evidence="3" id="KW-0804">Transcription</keyword>
<reference evidence="6 7" key="1">
    <citation type="submission" date="2016-10" db="EMBL/GenBank/DDBJ databases">
        <authorList>
            <person name="de Groot N.N."/>
        </authorList>
    </citation>
    <scope>NUCLEOTIDE SEQUENCE [LARGE SCALE GENOMIC DNA]</scope>
    <source>
        <strain evidence="6 7">DSM 43019</strain>
    </source>
</reference>
<organism evidence="6 7">
    <name type="scientific">Actinoplanes philippinensis</name>
    <dbReference type="NCBI Taxonomy" id="35752"/>
    <lineage>
        <taxon>Bacteria</taxon>
        <taxon>Bacillati</taxon>
        <taxon>Actinomycetota</taxon>
        <taxon>Actinomycetes</taxon>
        <taxon>Micromonosporales</taxon>
        <taxon>Micromonosporaceae</taxon>
        <taxon>Actinoplanes</taxon>
    </lineage>
</organism>
<dbReference type="STRING" id="35752.SAMN05421541_104442"/>
<dbReference type="GO" id="GO:0003700">
    <property type="term" value="F:DNA-binding transcription factor activity"/>
    <property type="evidence" value="ECO:0007669"/>
    <property type="project" value="TreeGrafter"/>
</dbReference>
<sequence>MATRTGQDGLSRERIVEAAIAMLDDGGESALTFRALSTRLKTGPGAIYWHVANKEELLAAAVQATLADVLRSDEADTTPRDAVRALALGMFDAIDRHPWIGGQLAGLASRSASMRIIERLGQQVQALGMPHHHQFFATSTLFSFILGVAGQNAANARARVAGKSRAELLGAEAAVWASLDPAEFPFLRGVAGQLGDHDDREQFLVGIDLILAGIGAAR</sequence>
<feature type="DNA-binding region" description="H-T-H motif" evidence="4">
    <location>
        <begin position="32"/>
        <end position="51"/>
    </location>
</feature>
<dbReference type="Gene3D" id="1.10.10.60">
    <property type="entry name" value="Homeodomain-like"/>
    <property type="match status" value="1"/>
</dbReference>
<evidence type="ECO:0000256" key="2">
    <source>
        <dbReference type="ARBA" id="ARBA00023125"/>
    </source>
</evidence>
<evidence type="ECO:0000313" key="6">
    <source>
        <dbReference type="EMBL" id="SFE91847.1"/>
    </source>
</evidence>
<evidence type="ECO:0000259" key="5">
    <source>
        <dbReference type="PROSITE" id="PS50977"/>
    </source>
</evidence>
<dbReference type="Gene3D" id="1.10.357.10">
    <property type="entry name" value="Tetracycline Repressor, domain 2"/>
    <property type="match status" value="1"/>
</dbReference>
<evidence type="ECO:0000256" key="1">
    <source>
        <dbReference type="ARBA" id="ARBA00023015"/>
    </source>
</evidence>
<evidence type="ECO:0000256" key="4">
    <source>
        <dbReference type="PROSITE-ProRule" id="PRU00335"/>
    </source>
</evidence>
<dbReference type="Proteomes" id="UP000199645">
    <property type="component" value="Unassembled WGS sequence"/>
</dbReference>
<protein>
    <submittedName>
        <fullName evidence="6">DNA-binding transcriptional regulator, AcrR family</fullName>
    </submittedName>
</protein>
<dbReference type="EMBL" id="FONV01000004">
    <property type="protein sequence ID" value="SFE91847.1"/>
    <property type="molecule type" value="Genomic_DNA"/>
</dbReference>
<keyword evidence="1" id="KW-0805">Transcription regulation</keyword>
<dbReference type="PANTHER" id="PTHR30055">
    <property type="entry name" value="HTH-TYPE TRANSCRIPTIONAL REGULATOR RUTR"/>
    <property type="match status" value="1"/>
</dbReference>